<evidence type="ECO:0000313" key="2">
    <source>
        <dbReference type="EMBL" id="XBH21907.1"/>
    </source>
</evidence>
<gene>
    <name evidence="2" type="ORF">V5R04_01380</name>
</gene>
<protein>
    <recommendedName>
        <fullName evidence="3">Lipoprotein</fullName>
    </recommendedName>
</protein>
<proteinExistence type="predicted"/>
<evidence type="ECO:0000256" key="1">
    <source>
        <dbReference type="SAM" id="SignalP"/>
    </source>
</evidence>
<sequence length="127" mass="13543">MCRLVPAGLLLASVSFLAACSTSPLVWSNGTEVITGVYGDRHCETQNVQFLNLDGSQFAMDPEHQMPTDAIDGTFESDATLPAAATDSGFRSGTKELWQVPDASAIFVVDAEATERWPAVAPNYGCD</sequence>
<feature type="chain" id="PRO_5043403138" description="Lipoprotein" evidence="1">
    <location>
        <begin position="19"/>
        <end position="127"/>
    </location>
</feature>
<evidence type="ECO:0008006" key="3">
    <source>
        <dbReference type="Google" id="ProtNLM"/>
    </source>
</evidence>
<dbReference type="AlphaFoldDB" id="A0AAU7DUQ1"/>
<feature type="signal peptide" evidence="1">
    <location>
        <begin position="1"/>
        <end position="18"/>
    </location>
</feature>
<reference evidence="2" key="1">
    <citation type="submission" date="2024-02" db="EMBL/GenBank/DDBJ databases">
        <title>Tomenella chthoni gen. nov. sp. nov., a member of the family Jonesiaceae isolated from bat guano.</title>
        <authorList>
            <person name="Miller S.L."/>
            <person name="King J."/>
            <person name="Sankaranarayanan K."/>
            <person name="Lawson P.A."/>
        </authorList>
    </citation>
    <scope>NUCLEOTIDE SEQUENCE</scope>
    <source>
        <strain evidence="2">BS-20</strain>
    </source>
</reference>
<accession>A0AAU7DUQ1</accession>
<name>A0AAU7DUQ1_9MICO</name>
<organism evidence="2">
    <name type="scientific">Jonesiaceae bacterium BS-20</name>
    <dbReference type="NCBI Taxonomy" id="3120821"/>
    <lineage>
        <taxon>Bacteria</taxon>
        <taxon>Bacillati</taxon>
        <taxon>Actinomycetota</taxon>
        <taxon>Actinomycetes</taxon>
        <taxon>Micrococcales</taxon>
        <taxon>Jonesiaceae</taxon>
    </lineage>
</organism>
<keyword evidence="1" id="KW-0732">Signal</keyword>
<dbReference type="PROSITE" id="PS51257">
    <property type="entry name" value="PROKAR_LIPOPROTEIN"/>
    <property type="match status" value="1"/>
</dbReference>
<dbReference type="EMBL" id="CP146203">
    <property type="protein sequence ID" value="XBH21907.1"/>
    <property type="molecule type" value="Genomic_DNA"/>
</dbReference>